<evidence type="ECO:0000313" key="5">
    <source>
        <dbReference type="EMBL" id="OMJ07388.1"/>
    </source>
</evidence>
<dbReference type="GO" id="GO:0046872">
    <property type="term" value="F:metal ion binding"/>
    <property type="evidence" value="ECO:0007669"/>
    <property type="project" value="UniProtKB-KW"/>
</dbReference>
<reference evidence="6" key="1">
    <citation type="submission" date="2017-01" db="EMBL/GenBank/DDBJ databases">
        <authorList>
            <person name="Wang Y."/>
            <person name="White M."/>
            <person name="Kvist S."/>
            <person name="Moncalvo J.-M."/>
        </authorList>
    </citation>
    <scope>NUCLEOTIDE SEQUENCE [LARGE SCALE GENOMIC DNA]</scope>
    <source>
        <strain evidence="6">ID-206-W2</strain>
    </source>
</reference>
<keyword evidence="3" id="KW-0732">Signal</keyword>
<dbReference type="PANTHER" id="PTHR11474:SF126">
    <property type="entry name" value="TYROSINASE-LIKE PROTEIN TYR-1-RELATED"/>
    <property type="match status" value="1"/>
</dbReference>
<dbReference type="EMBL" id="LSSM01007663">
    <property type="protein sequence ID" value="OMJ07388.1"/>
    <property type="molecule type" value="Genomic_DNA"/>
</dbReference>
<keyword evidence="1" id="KW-0479">Metal-binding</keyword>
<feature type="signal peptide" evidence="3">
    <location>
        <begin position="1"/>
        <end position="21"/>
    </location>
</feature>
<dbReference type="Gene3D" id="1.10.1280.10">
    <property type="entry name" value="Di-copper center containing domain from catechol oxidase"/>
    <property type="match status" value="1"/>
</dbReference>
<dbReference type="InterPro" id="IPR008922">
    <property type="entry name" value="Di-copper_centre_dom_sf"/>
</dbReference>
<feature type="domain" description="Tyrosinase copper-binding" evidence="4">
    <location>
        <begin position="223"/>
        <end position="234"/>
    </location>
</feature>
<name>A0A1R1WYE1_9FUNG</name>
<evidence type="ECO:0000313" key="6">
    <source>
        <dbReference type="Proteomes" id="UP000187429"/>
    </source>
</evidence>
<accession>A0A1R1WYE1</accession>
<dbReference type="PROSITE" id="PS00498">
    <property type="entry name" value="TYROSINASE_2"/>
    <property type="match status" value="1"/>
</dbReference>
<evidence type="ECO:0000256" key="1">
    <source>
        <dbReference type="ARBA" id="ARBA00022723"/>
    </source>
</evidence>
<protein>
    <submittedName>
        <fullName evidence="5">Grixazone synthase</fullName>
    </submittedName>
</protein>
<dbReference type="Proteomes" id="UP000187429">
    <property type="component" value="Unassembled WGS sequence"/>
</dbReference>
<sequence length="437" mass="49929">MIFFNFAIITVSTFIIVKVTSQYPPNPTFYNYPCNKLYVRKEVSEMTGEEWSSFVATNIEMHRRGYLEGLANIHNDFAMEAHGSTIFLPFHRRFTMHYQMLMLSINPSVVIPYWDWTLGWEAPERTRILSNMYMGGNGVGGRDCIGSGFMRGWIRHFPNFDCVKRKFRYGDRTGPFWPPQAVSEVINSSNNFASFSDKIENGCHGNVHLGIGSDFLEMWAPNDPLFFLHHSMVDNIYSVWQLTNGRSIYDFEGYDWGHRPISPETLLPYYNEPIGLVLDINGPGLCYTYKPNNNYRSTDDEPFGSGNRSSDLGFNNSVFRYLNPNSNTDLGNVNRMNGVNNPSFNGMKMLKIGEDIGSGEEENESINLSNEVDYNKGDNKTGSITQDQKDACNIESLEKLFPKSEFSHMHQLLNISKSRIDRVNELVKNVVIKIKGC</sequence>
<dbReference type="AlphaFoldDB" id="A0A1R1WYE1"/>
<dbReference type="InterPro" id="IPR002227">
    <property type="entry name" value="Tyrosinase_Cu-bd"/>
</dbReference>
<evidence type="ECO:0000259" key="4">
    <source>
        <dbReference type="PROSITE" id="PS00498"/>
    </source>
</evidence>
<gene>
    <name evidence="5" type="ORF">AYI69_g11470</name>
</gene>
<dbReference type="GO" id="GO:0016491">
    <property type="term" value="F:oxidoreductase activity"/>
    <property type="evidence" value="ECO:0007669"/>
    <property type="project" value="InterPro"/>
</dbReference>
<keyword evidence="2" id="KW-0186">Copper</keyword>
<proteinExistence type="predicted"/>
<dbReference type="OrthoDB" id="6132182at2759"/>
<dbReference type="SUPFAM" id="SSF48056">
    <property type="entry name" value="Di-copper centre-containing domain"/>
    <property type="match status" value="1"/>
</dbReference>
<dbReference type="PANTHER" id="PTHR11474">
    <property type="entry name" value="TYROSINASE FAMILY MEMBER"/>
    <property type="match status" value="1"/>
</dbReference>
<evidence type="ECO:0000256" key="2">
    <source>
        <dbReference type="ARBA" id="ARBA00023008"/>
    </source>
</evidence>
<feature type="chain" id="PRO_5012774245" evidence="3">
    <location>
        <begin position="22"/>
        <end position="437"/>
    </location>
</feature>
<dbReference type="PRINTS" id="PR00092">
    <property type="entry name" value="TYROSINASE"/>
</dbReference>
<comment type="caution">
    <text evidence="5">The sequence shown here is derived from an EMBL/GenBank/DDBJ whole genome shotgun (WGS) entry which is preliminary data.</text>
</comment>
<dbReference type="InterPro" id="IPR050316">
    <property type="entry name" value="Tyrosinase/Hemocyanin"/>
</dbReference>
<dbReference type="Pfam" id="PF00264">
    <property type="entry name" value="Tyrosinase"/>
    <property type="match status" value="1"/>
</dbReference>
<keyword evidence="6" id="KW-1185">Reference proteome</keyword>
<evidence type="ECO:0000256" key="3">
    <source>
        <dbReference type="SAM" id="SignalP"/>
    </source>
</evidence>
<organism evidence="5 6">
    <name type="scientific">Smittium culicis</name>
    <dbReference type="NCBI Taxonomy" id="133412"/>
    <lineage>
        <taxon>Eukaryota</taxon>
        <taxon>Fungi</taxon>
        <taxon>Fungi incertae sedis</taxon>
        <taxon>Zoopagomycota</taxon>
        <taxon>Kickxellomycotina</taxon>
        <taxon>Harpellomycetes</taxon>
        <taxon>Harpellales</taxon>
        <taxon>Legeriomycetaceae</taxon>
        <taxon>Smittium</taxon>
    </lineage>
</organism>